<dbReference type="SMART" id="SM00903">
    <property type="entry name" value="Flavin_Reduct"/>
    <property type="match status" value="1"/>
</dbReference>
<dbReference type="InterPro" id="IPR050268">
    <property type="entry name" value="NADH-dep_flavin_reductase"/>
</dbReference>
<evidence type="ECO:0000256" key="2">
    <source>
        <dbReference type="ARBA" id="ARBA00022643"/>
    </source>
</evidence>
<keyword evidence="8" id="KW-1185">Reference proteome</keyword>
<dbReference type="RefSeq" id="WP_121170768.1">
    <property type="nucleotide sequence ID" value="NZ_RBIN01000001.1"/>
</dbReference>
<dbReference type="PANTHER" id="PTHR30466">
    <property type="entry name" value="FLAVIN REDUCTASE"/>
    <property type="match status" value="1"/>
</dbReference>
<protein>
    <recommendedName>
        <fullName evidence="5">FMN reductase (NADH) RutF</fullName>
        <ecNumber evidence="5">1.5.1.42</ecNumber>
    </recommendedName>
    <alternativeName>
        <fullName evidence="5">FMN reductase</fullName>
    </alternativeName>
    <alternativeName>
        <fullName evidence="5">NADH-flavin reductase RutF</fullName>
    </alternativeName>
    <alternativeName>
        <fullName evidence="5">NADH:flavin oxidoreductase</fullName>
    </alternativeName>
</protein>
<dbReference type="GO" id="GO:0042602">
    <property type="term" value="F:riboflavin reductase (NADPH) activity"/>
    <property type="evidence" value="ECO:0007669"/>
    <property type="project" value="UniProtKB-UniRule"/>
</dbReference>
<accession>A0A420X1L1</accession>
<dbReference type="OrthoDB" id="6401628at2"/>
<evidence type="ECO:0000259" key="6">
    <source>
        <dbReference type="SMART" id="SM00903"/>
    </source>
</evidence>
<dbReference type="GO" id="GO:0052874">
    <property type="term" value="F:FMN reductase (NADH) activity"/>
    <property type="evidence" value="ECO:0007669"/>
    <property type="project" value="UniProtKB-EC"/>
</dbReference>
<dbReference type="EMBL" id="RBIN01000001">
    <property type="protein sequence ID" value="RKR07589.1"/>
    <property type="molecule type" value="Genomic_DNA"/>
</dbReference>
<comment type="similarity">
    <text evidence="5">Belongs to the non-flavoprotein flavin reductase family. RutF subfamily.</text>
</comment>
<dbReference type="SUPFAM" id="SSF50475">
    <property type="entry name" value="FMN-binding split barrel"/>
    <property type="match status" value="1"/>
</dbReference>
<gene>
    <name evidence="5" type="primary">rutF</name>
    <name evidence="7" type="ORF">C7446_0404</name>
</gene>
<comment type="caution">
    <text evidence="7">The sequence shown here is derived from an EMBL/GenBank/DDBJ whole genome shotgun (WGS) entry which is preliminary data.</text>
</comment>
<dbReference type="GO" id="GO:0019740">
    <property type="term" value="P:nitrogen utilization"/>
    <property type="evidence" value="ECO:0007669"/>
    <property type="project" value="UniProtKB-UniRule"/>
</dbReference>
<name>A0A420X1L1_9GAMM</name>
<dbReference type="InterPro" id="IPR019917">
    <property type="entry name" value="RutF"/>
</dbReference>
<evidence type="ECO:0000256" key="5">
    <source>
        <dbReference type="HAMAP-Rule" id="MF_00833"/>
    </source>
</evidence>
<keyword evidence="1 5" id="KW-0285">Flavoprotein</keyword>
<dbReference type="Gene3D" id="2.30.110.10">
    <property type="entry name" value="Electron Transport, Fmn-binding Protein, Chain A"/>
    <property type="match status" value="1"/>
</dbReference>
<evidence type="ECO:0000256" key="3">
    <source>
        <dbReference type="ARBA" id="ARBA00023002"/>
    </source>
</evidence>
<dbReference type="InterPro" id="IPR002563">
    <property type="entry name" value="Flavin_Rdtase-like_dom"/>
</dbReference>
<keyword evidence="2 5" id="KW-0288">FMN</keyword>
<proteinExistence type="inferred from homology"/>
<keyword evidence="4 5" id="KW-0520">NAD</keyword>
<dbReference type="Proteomes" id="UP000281975">
    <property type="component" value="Unassembled WGS sequence"/>
</dbReference>
<evidence type="ECO:0000256" key="4">
    <source>
        <dbReference type="ARBA" id="ARBA00023027"/>
    </source>
</evidence>
<comment type="catalytic activity">
    <reaction evidence="5">
        <text>FMNH2 + NAD(+) = FMN + NADH + 2 H(+)</text>
        <dbReference type="Rhea" id="RHEA:21620"/>
        <dbReference type="ChEBI" id="CHEBI:15378"/>
        <dbReference type="ChEBI" id="CHEBI:57540"/>
        <dbReference type="ChEBI" id="CHEBI:57618"/>
        <dbReference type="ChEBI" id="CHEBI:57945"/>
        <dbReference type="ChEBI" id="CHEBI:58210"/>
        <dbReference type="EC" id="1.5.1.42"/>
    </reaction>
</comment>
<evidence type="ECO:0000313" key="8">
    <source>
        <dbReference type="Proteomes" id="UP000281975"/>
    </source>
</evidence>
<evidence type="ECO:0000256" key="1">
    <source>
        <dbReference type="ARBA" id="ARBA00022630"/>
    </source>
</evidence>
<comment type="function">
    <text evidence="5">Catalyzes the reduction of FMN to FMNH2 which is used to reduce pyrimidine by RutA via the Rut pathway.</text>
</comment>
<organism evidence="7 8">
    <name type="scientific">Kushneria sinocarnis</name>
    <dbReference type="NCBI Taxonomy" id="595502"/>
    <lineage>
        <taxon>Bacteria</taxon>
        <taxon>Pseudomonadati</taxon>
        <taxon>Pseudomonadota</taxon>
        <taxon>Gammaproteobacteria</taxon>
        <taxon>Oceanospirillales</taxon>
        <taxon>Halomonadaceae</taxon>
        <taxon>Kushneria</taxon>
    </lineage>
</organism>
<dbReference type="GO" id="GO:0006212">
    <property type="term" value="P:uracil catabolic process"/>
    <property type="evidence" value="ECO:0007669"/>
    <property type="project" value="UniProtKB-UniRule"/>
</dbReference>
<feature type="domain" description="Flavin reductase like" evidence="6">
    <location>
        <begin position="26"/>
        <end position="171"/>
    </location>
</feature>
<dbReference type="GO" id="GO:0010181">
    <property type="term" value="F:FMN binding"/>
    <property type="evidence" value="ECO:0007669"/>
    <property type="project" value="InterPro"/>
</dbReference>
<dbReference type="InterPro" id="IPR012349">
    <property type="entry name" value="Split_barrel_FMN-bd"/>
</dbReference>
<dbReference type="EC" id="1.5.1.42" evidence="5"/>
<keyword evidence="3 5" id="KW-0560">Oxidoreductase</keyword>
<dbReference type="HAMAP" id="MF_00833">
    <property type="entry name" value="RutF"/>
    <property type="match status" value="1"/>
</dbReference>
<evidence type="ECO:0000313" key="7">
    <source>
        <dbReference type="EMBL" id="RKR07589.1"/>
    </source>
</evidence>
<dbReference type="Pfam" id="PF01613">
    <property type="entry name" value="Flavin_Reduct"/>
    <property type="match status" value="1"/>
</dbReference>
<sequence length="185" mass="19786">MTAPHPVASQHDTESAISREAFREAMAQLASAVNVVTTAGPGGRAGFTASAVCSVTDTPPTLLVCLNQSASAWPAFADNEVLCVNVLGGDHEAVSNTFGGRTPMDERFEVGEWSSAVTGAPVLTGALAHFDCRITRRVSVGTHDVLFCEIVAMDHCERTRGLLYFDRGYHQLPRRSEAVRGLAQR</sequence>
<dbReference type="AlphaFoldDB" id="A0A420X1L1"/>
<dbReference type="PANTHER" id="PTHR30466:SF1">
    <property type="entry name" value="FMN REDUCTASE (NADH) RUTF"/>
    <property type="match status" value="1"/>
</dbReference>
<reference evidence="7 8" key="1">
    <citation type="submission" date="2018-10" db="EMBL/GenBank/DDBJ databases">
        <title>Genomic Encyclopedia of Type Strains, Phase IV (KMG-IV): sequencing the most valuable type-strain genomes for metagenomic binning, comparative biology and taxonomic classification.</title>
        <authorList>
            <person name="Goeker M."/>
        </authorList>
    </citation>
    <scope>NUCLEOTIDE SEQUENCE [LARGE SCALE GENOMIC DNA]</scope>
    <source>
        <strain evidence="7 8">DSM 23229</strain>
    </source>
</reference>